<dbReference type="GO" id="GO:0042910">
    <property type="term" value="F:xenobiotic transmembrane transporter activity"/>
    <property type="evidence" value="ECO:0007669"/>
    <property type="project" value="InterPro"/>
</dbReference>
<protein>
    <submittedName>
        <fullName evidence="2">Uncharacterized protein</fullName>
    </submittedName>
</protein>
<comment type="caution">
    <text evidence="2">The sequence shown here is derived from an EMBL/GenBank/DDBJ whole genome shotgun (WGS) entry which is preliminary data.</text>
</comment>
<accession>A0A835UQT9</accession>
<dbReference type="InterPro" id="IPR002528">
    <property type="entry name" value="MATE_fam"/>
</dbReference>
<proteinExistence type="inferred from homology"/>
<gene>
    <name evidence="2" type="ORF">HPP92_017228</name>
</gene>
<sequence length="225" mass="24531">MASEDQSNNYIKTTEMWGEEVKRMRKICLPMAATNLVSYLKGMVSVSCMGRLGPLELAGGSLAVGVTNITGISVLNGLSLGLDPICSQAVGSRNHSLATSALRRTVILLLVASSPSLHSGAPSVLPSLPLLGPFRRLRCPNLRHLICSISPLTFPPPPPPFLPPLPLPPVTHRRRLRPLVARTTPTTRPSPLPLPRYLRYRALFLPFRLCYLTPPLCILRLLPPT</sequence>
<dbReference type="GO" id="GO:0015297">
    <property type="term" value="F:antiporter activity"/>
    <property type="evidence" value="ECO:0007669"/>
    <property type="project" value="InterPro"/>
</dbReference>
<dbReference type="EMBL" id="JADCNL010000008">
    <property type="protein sequence ID" value="KAG0470528.1"/>
    <property type="molecule type" value="Genomic_DNA"/>
</dbReference>
<name>A0A835UQT9_VANPL</name>
<dbReference type="PANTHER" id="PTHR11206">
    <property type="entry name" value="MULTIDRUG RESISTANCE PROTEIN"/>
    <property type="match status" value="1"/>
</dbReference>
<evidence type="ECO:0000256" key="1">
    <source>
        <dbReference type="ARBA" id="ARBA00010199"/>
    </source>
</evidence>
<dbReference type="OrthoDB" id="1113775at2759"/>
<dbReference type="GO" id="GO:0016020">
    <property type="term" value="C:membrane"/>
    <property type="evidence" value="ECO:0007669"/>
    <property type="project" value="InterPro"/>
</dbReference>
<dbReference type="Proteomes" id="UP000636800">
    <property type="component" value="Unassembled WGS sequence"/>
</dbReference>
<comment type="similarity">
    <text evidence="1">Belongs to the multi antimicrobial extrusion (MATE) (TC 2.A.66.1) family.</text>
</comment>
<dbReference type="Pfam" id="PF01554">
    <property type="entry name" value="MatE"/>
    <property type="match status" value="1"/>
</dbReference>
<keyword evidence="3" id="KW-1185">Reference proteome</keyword>
<reference evidence="2 3" key="1">
    <citation type="journal article" date="2020" name="Nat. Food">
        <title>A phased Vanilla planifolia genome enables genetic improvement of flavour and production.</title>
        <authorList>
            <person name="Hasing T."/>
            <person name="Tang H."/>
            <person name="Brym M."/>
            <person name="Khazi F."/>
            <person name="Huang T."/>
            <person name="Chambers A.H."/>
        </authorList>
    </citation>
    <scope>NUCLEOTIDE SEQUENCE [LARGE SCALE GENOMIC DNA]</scope>
    <source>
        <tissue evidence="2">Leaf</tissue>
    </source>
</reference>
<evidence type="ECO:0000313" key="2">
    <source>
        <dbReference type="EMBL" id="KAG0470528.1"/>
    </source>
</evidence>
<dbReference type="AlphaFoldDB" id="A0A835UQT9"/>
<evidence type="ECO:0000313" key="3">
    <source>
        <dbReference type="Proteomes" id="UP000636800"/>
    </source>
</evidence>
<organism evidence="2 3">
    <name type="scientific">Vanilla planifolia</name>
    <name type="common">Vanilla</name>
    <dbReference type="NCBI Taxonomy" id="51239"/>
    <lineage>
        <taxon>Eukaryota</taxon>
        <taxon>Viridiplantae</taxon>
        <taxon>Streptophyta</taxon>
        <taxon>Embryophyta</taxon>
        <taxon>Tracheophyta</taxon>
        <taxon>Spermatophyta</taxon>
        <taxon>Magnoliopsida</taxon>
        <taxon>Liliopsida</taxon>
        <taxon>Asparagales</taxon>
        <taxon>Orchidaceae</taxon>
        <taxon>Vanilloideae</taxon>
        <taxon>Vanilleae</taxon>
        <taxon>Vanilla</taxon>
    </lineage>
</organism>